<gene>
    <name evidence="1" type="ORF">E5329_22105</name>
</gene>
<proteinExistence type="predicted"/>
<dbReference type="Proteomes" id="UP000304953">
    <property type="component" value="Unassembled WGS sequence"/>
</dbReference>
<sequence>MNTLYLITGAAGYLGGEVCRQMVTRGMKARALVLQNDKMKCYIPDEIECYEGDLCDKNSLEKFFEVPSQTETIVMHCASMVALGEERRELVMNVNVKGTMNIIDCCLQRPECKKLVYVGSTGTIPELSHGQKMTEPERFDETKVVGVYGQSKAIASQCVLDAVRERGLNACIVMPSGILGPGDYAIGPVTKGMLMQLHGETRIGVAGTFNLCDVRDLANGLFLAAEKGKAGESYILANEVVSYPEFAALSAQEGNCKKPLIYLSRRIATIAAIILEIPAKIKGTTPALTKYEIYNLSRNNNFDSSKARRELGYTSRPYRETIHDEIEWLHKIGKV</sequence>
<dbReference type="EMBL" id="SRYA01000064">
    <property type="protein sequence ID" value="TGY91258.1"/>
    <property type="molecule type" value="Genomic_DNA"/>
</dbReference>
<protein>
    <submittedName>
        <fullName evidence="1">NAD-dependent epimerase/dehydratase family protein</fullName>
    </submittedName>
</protein>
<comment type="caution">
    <text evidence="1">The sequence shown here is derived from an EMBL/GenBank/DDBJ whole genome shotgun (WGS) entry which is preliminary data.</text>
</comment>
<evidence type="ECO:0000313" key="1">
    <source>
        <dbReference type="EMBL" id="TGY91258.1"/>
    </source>
</evidence>
<name>A0AC61RQT3_9FIRM</name>
<accession>A0AC61RQT3</accession>
<evidence type="ECO:0000313" key="2">
    <source>
        <dbReference type="Proteomes" id="UP000304953"/>
    </source>
</evidence>
<organism evidence="1 2">
    <name type="scientific">Petralouisia muris</name>
    <dbReference type="NCBI Taxonomy" id="3032872"/>
    <lineage>
        <taxon>Bacteria</taxon>
        <taxon>Bacillati</taxon>
        <taxon>Bacillota</taxon>
        <taxon>Clostridia</taxon>
        <taxon>Lachnospirales</taxon>
        <taxon>Lachnospiraceae</taxon>
        <taxon>Petralouisia</taxon>
    </lineage>
</organism>
<reference evidence="1" key="1">
    <citation type="submission" date="2019-04" db="EMBL/GenBank/DDBJ databases">
        <title>Microbes associate with the intestines of laboratory mice.</title>
        <authorList>
            <person name="Navarre W."/>
            <person name="Wong E."/>
            <person name="Huang K."/>
            <person name="Tropini C."/>
            <person name="Ng K."/>
            <person name="Yu B."/>
        </authorList>
    </citation>
    <scope>NUCLEOTIDE SEQUENCE</scope>
    <source>
        <strain evidence="1">NM01_1-7b</strain>
    </source>
</reference>
<keyword evidence="2" id="KW-1185">Reference proteome</keyword>